<evidence type="ECO:0000256" key="1">
    <source>
        <dbReference type="SAM" id="MobiDB-lite"/>
    </source>
</evidence>
<dbReference type="Proteomes" id="UP000030134">
    <property type="component" value="Unassembled WGS sequence"/>
</dbReference>
<sequence>MTLKRFSLSPFLSKQGASQEPPKSTNERAISPLISGKELSASKAGGYALPSASSSAGRWAGLSATLLGVLMLLLGASGCQSHPQRSFEIKGQVLDGADTTLYLTEVLETLRIVDSVRTDSKGYFSLIYPIQRDSILYRLGRGKQGVVFRADSAQQIRLSFRLAQPAGSCHIEGGASNQALMRIQQATQKVEDSIERITELCRRGEMTLAEGNEQIGKLVEAHKQRLSEQYVYPNPSSLEAYFVLLQNLNGGQELYPIDFFAPATIDLHSFGSVASAYEVFKPEHPYTKGLKNKALQLIKIDKQRKGVPYEALLEQAEERAFPALTLIDNQGEEQSLEQVANAHPRVLIAFVSFAMEGMPNFIAELNQLYVHQSAPRTEVYMVSYDRDIDQWMQATRRLPWLNVYDVQQSSVIPFNVTQLPQVYLLQQGTMRRIANLKEAFR</sequence>
<evidence type="ECO:0000313" key="3">
    <source>
        <dbReference type="Proteomes" id="UP000030134"/>
    </source>
</evidence>
<feature type="compositionally biased region" description="Polar residues" evidence="1">
    <location>
        <begin position="10"/>
        <end position="28"/>
    </location>
</feature>
<dbReference type="Gene3D" id="3.40.30.10">
    <property type="entry name" value="Glutaredoxin"/>
    <property type="match status" value="1"/>
</dbReference>
<dbReference type="OrthoDB" id="6399635at2"/>
<dbReference type="EMBL" id="JQZW01000002">
    <property type="protein sequence ID" value="KGN99197.1"/>
    <property type="molecule type" value="Genomic_DNA"/>
</dbReference>
<dbReference type="eggNOG" id="COG0526">
    <property type="taxonomic scope" value="Bacteria"/>
</dbReference>
<gene>
    <name evidence="2" type="ORF">HQ36_01740</name>
</gene>
<feature type="region of interest" description="Disordered" evidence="1">
    <location>
        <begin position="1"/>
        <end position="28"/>
    </location>
</feature>
<dbReference type="RefSeq" id="WP_036882877.1">
    <property type="nucleotide sequence ID" value="NZ_JQZW01000002.1"/>
</dbReference>
<proteinExistence type="predicted"/>
<dbReference type="InterPro" id="IPR036249">
    <property type="entry name" value="Thioredoxin-like_sf"/>
</dbReference>
<dbReference type="STRING" id="266762.HQ36_01740"/>
<dbReference type="SUPFAM" id="SSF52833">
    <property type="entry name" value="Thioredoxin-like"/>
    <property type="match status" value="1"/>
</dbReference>
<evidence type="ECO:0008006" key="4">
    <source>
        <dbReference type="Google" id="ProtNLM"/>
    </source>
</evidence>
<comment type="caution">
    <text evidence="2">The sequence shown here is derived from an EMBL/GenBank/DDBJ whole genome shotgun (WGS) entry which is preliminary data.</text>
</comment>
<reference evidence="2 3" key="1">
    <citation type="submission" date="2014-08" db="EMBL/GenBank/DDBJ databases">
        <title>Porphyromonas gingivicanis strain:COT-022_OH1391 Genome sequencing.</title>
        <authorList>
            <person name="Wallis C."/>
            <person name="Deusch O."/>
            <person name="O'Flynn C."/>
            <person name="Davis I."/>
            <person name="Jospin G."/>
            <person name="Darling A.E."/>
            <person name="Coil D.A."/>
            <person name="Alexiev A."/>
            <person name="Horsfall A."/>
            <person name="Kirkwood N."/>
            <person name="Harris S."/>
            <person name="Eisen J.A."/>
        </authorList>
    </citation>
    <scope>NUCLEOTIDE SEQUENCE [LARGE SCALE GENOMIC DNA]</scope>
    <source>
        <strain evidence="3">COT-022 OH1391</strain>
    </source>
</reference>
<name>A0A0A2G9U1_9PORP</name>
<protein>
    <recommendedName>
        <fullName evidence="4">DUF4369 domain-containing protein</fullName>
    </recommendedName>
</protein>
<accession>A0A0A2G9U1</accession>
<evidence type="ECO:0000313" key="2">
    <source>
        <dbReference type="EMBL" id="KGN99197.1"/>
    </source>
</evidence>
<dbReference type="AlphaFoldDB" id="A0A0A2G9U1"/>
<keyword evidence="3" id="KW-1185">Reference proteome</keyword>
<organism evidence="2 3">
    <name type="scientific">Porphyromonas gingivicanis</name>
    <dbReference type="NCBI Taxonomy" id="266762"/>
    <lineage>
        <taxon>Bacteria</taxon>
        <taxon>Pseudomonadati</taxon>
        <taxon>Bacteroidota</taxon>
        <taxon>Bacteroidia</taxon>
        <taxon>Bacteroidales</taxon>
        <taxon>Porphyromonadaceae</taxon>
        <taxon>Porphyromonas</taxon>
    </lineage>
</organism>